<comment type="similarity">
    <text evidence="2 14 15">Belongs to the TonB-dependent receptor family.</text>
</comment>
<evidence type="ECO:0000259" key="18">
    <source>
        <dbReference type="Pfam" id="PF07715"/>
    </source>
</evidence>
<evidence type="ECO:0000256" key="10">
    <source>
        <dbReference type="ARBA" id="ARBA00023077"/>
    </source>
</evidence>
<evidence type="ECO:0000259" key="17">
    <source>
        <dbReference type="Pfam" id="PF00593"/>
    </source>
</evidence>
<dbReference type="eggNOG" id="COG4773">
    <property type="taxonomic scope" value="Bacteria"/>
</dbReference>
<feature type="chain" id="PRO_5003115528" evidence="16">
    <location>
        <begin position="27"/>
        <end position="705"/>
    </location>
</feature>
<keyword evidence="11 14" id="KW-0472">Membrane</keyword>
<keyword evidence="6 14" id="KW-0812">Transmembrane</keyword>
<dbReference type="HOGENOM" id="CLU_008287_9_0_4"/>
<dbReference type="InterPro" id="IPR037066">
    <property type="entry name" value="Plug_dom_sf"/>
</dbReference>
<evidence type="ECO:0000256" key="15">
    <source>
        <dbReference type="RuleBase" id="RU003357"/>
    </source>
</evidence>
<keyword evidence="5" id="KW-0410">Iron transport</keyword>
<evidence type="ECO:0000256" key="8">
    <source>
        <dbReference type="ARBA" id="ARBA00023004"/>
    </source>
</evidence>
<dbReference type="FunFam" id="2.40.170.20:FF:000005">
    <property type="entry name" value="TonB-dependent siderophore receptor"/>
    <property type="match status" value="1"/>
</dbReference>
<dbReference type="Gene3D" id="2.170.130.10">
    <property type="entry name" value="TonB-dependent receptor, plug domain"/>
    <property type="match status" value="1"/>
</dbReference>
<dbReference type="NCBIfam" id="TIGR01783">
    <property type="entry name" value="TonB-siderophor"/>
    <property type="match status" value="1"/>
</dbReference>
<keyword evidence="13 14" id="KW-0998">Cell outer membrane</keyword>
<feature type="signal peptide" evidence="16">
    <location>
        <begin position="1"/>
        <end position="26"/>
    </location>
</feature>
<evidence type="ECO:0000256" key="7">
    <source>
        <dbReference type="ARBA" id="ARBA00022729"/>
    </source>
</evidence>
<dbReference type="InterPro" id="IPR000531">
    <property type="entry name" value="Beta-barrel_TonB"/>
</dbReference>
<evidence type="ECO:0000256" key="14">
    <source>
        <dbReference type="PROSITE-ProRule" id="PRU01360"/>
    </source>
</evidence>
<dbReference type="Gene3D" id="2.40.170.20">
    <property type="entry name" value="TonB-dependent receptor, beta-barrel domain"/>
    <property type="match status" value="1"/>
</dbReference>
<dbReference type="STRING" id="757424.Hsero_2345"/>
<dbReference type="Pfam" id="PF07715">
    <property type="entry name" value="Plug"/>
    <property type="match status" value="1"/>
</dbReference>
<dbReference type="GO" id="GO:0015891">
    <property type="term" value="P:siderophore transport"/>
    <property type="evidence" value="ECO:0007669"/>
    <property type="project" value="InterPro"/>
</dbReference>
<dbReference type="PROSITE" id="PS52016">
    <property type="entry name" value="TONB_DEPENDENT_REC_3"/>
    <property type="match status" value="1"/>
</dbReference>
<proteinExistence type="inferred from homology"/>
<gene>
    <name evidence="19" type="primary">fhuA</name>
    <name evidence="19" type="ordered locus">Hsero_2345</name>
</gene>
<evidence type="ECO:0000256" key="11">
    <source>
        <dbReference type="ARBA" id="ARBA00023136"/>
    </source>
</evidence>
<dbReference type="InterPro" id="IPR010105">
    <property type="entry name" value="TonB_sidphr_rcpt"/>
</dbReference>
<protein>
    <submittedName>
        <fullName evidence="19">TonB-dependent receptor protein</fullName>
    </submittedName>
</protein>
<dbReference type="InterPro" id="IPR039426">
    <property type="entry name" value="TonB-dep_rcpt-like"/>
</dbReference>
<dbReference type="GO" id="GO:0038023">
    <property type="term" value="F:signaling receptor activity"/>
    <property type="evidence" value="ECO:0007669"/>
    <property type="project" value="InterPro"/>
</dbReference>
<dbReference type="GO" id="GO:0015344">
    <property type="term" value="F:siderophore uptake transmembrane transporter activity"/>
    <property type="evidence" value="ECO:0007669"/>
    <property type="project" value="TreeGrafter"/>
</dbReference>
<feature type="domain" description="TonB-dependent receptor-like beta-barrel" evidence="17">
    <location>
        <begin position="247"/>
        <end position="673"/>
    </location>
</feature>
<dbReference type="Proteomes" id="UP000000329">
    <property type="component" value="Chromosome"/>
</dbReference>
<comment type="subcellular location">
    <subcellularLocation>
        <location evidence="1 14">Cell outer membrane</location>
        <topology evidence="1 14">Multi-pass membrane protein</topology>
    </subcellularLocation>
</comment>
<evidence type="ECO:0000256" key="16">
    <source>
        <dbReference type="SAM" id="SignalP"/>
    </source>
</evidence>
<keyword evidence="4 14" id="KW-1134">Transmembrane beta strand</keyword>
<dbReference type="KEGG" id="hse:Hsero_2345"/>
<dbReference type="GO" id="GO:0009279">
    <property type="term" value="C:cell outer membrane"/>
    <property type="evidence" value="ECO:0007669"/>
    <property type="project" value="UniProtKB-SubCell"/>
</dbReference>
<dbReference type="InterPro" id="IPR036942">
    <property type="entry name" value="Beta-barrel_TonB_sf"/>
</dbReference>
<reference evidence="19 20" key="1">
    <citation type="submission" date="2010-04" db="EMBL/GenBank/DDBJ databases">
        <title>The genome of Herbaspirillum seropedicae SmR1, an endophytic, nitrogen-fixing, plant-growth promoting beta-Proteobacteria.</title>
        <authorList>
            <person name="Pedrosa F.O."/>
            <person name="Monteiro R.A."/>
            <person name="Wassem R."/>
            <person name="Cruz L.M."/>
            <person name="Ayub R.A."/>
            <person name="Colauto N.B."/>
            <person name="Fernandez M.A."/>
            <person name="Fungaro M.H.P."/>
            <person name="Grisard E.C."/>
            <person name="Hungria M."/>
            <person name="Madeira H.M.F."/>
            <person name="Nodari R.O."/>
            <person name="Osaku C.A."/>
            <person name="Petzl-Erler M.L."/>
            <person name="Terenzi H."/>
            <person name="Vieira L.G.E."/>
            <person name="Almeida M.I.M."/>
            <person name="Alves L.R."/>
            <person name="Arantes O.M.N."/>
            <person name="Balsanelli E."/>
            <person name="Barcellos F.G."/>
            <person name="Baura V.A."/>
            <person name="Binde D.R."/>
            <person name="Campo R.J."/>
            <person name="Chubatsu L.S."/>
            <person name="Chueire L.M.O."/>
            <person name="Ciferri R.R."/>
            <person name="Correa L.C."/>
            <person name="da Conceicao Silva J.L."/>
            <person name="Dabul A.N.G."/>
            <person name="Dambros B.P."/>
            <person name="Faoro H."/>
            <person name="Favetti A."/>
            <person name="Friedermann G."/>
            <person name="Furlaneto M.C."/>
            <person name="Gasques L.S."/>
            <person name="Gimenes C.C.T."/>
            <person name="Gioppo N.M.R."/>
            <person name="Glienke-Blanco C."/>
            <person name="Godoy L.P."/>
            <person name="Guerra M.P."/>
            <person name="Karp S."/>
            <person name="Kava-Cordeiro V."/>
            <person name="Margarido V.P."/>
            <person name="Mathioni S.M."/>
            <person name="Menck-Soares M.A."/>
            <person name="Murace N.K."/>
            <person name="Nicolas M.F."/>
            <person name="Oliveira C.E.C."/>
            <person name="Pagnan N.A.B."/>
            <person name="Pamphile J.A."/>
            <person name="Patussi E.V."/>
            <person name="Pereira L.F.P."/>
            <person name="Pereira-Ferrari L."/>
            <person name="Pinto F.G.S."/>
            <person name="Precoma C."/>
            <person name="Prioli A.J."/>
            <person name="Prioli S.M.A.P."/>
            <person name="Raittz R.T."/>
            <person name="Ramos H.J.O."/>
            <person name="Ribeiro E.M.S.F."/>
            <person name="Rigo L.U."/>
            <person name="Rocha C.L.M.S.C."/>
            <person name="Rocha S.N."/>
            <person name="Santos K."/>
            <person name="Satori D."/>
            <person name="Silva A.G."/>
            <person name="Simao R.C.G."/>
            <person name="Soares M.A.M."/>
            <person name="Souza E.M."/>
            <person name="Steffens M.B.R."/>
            <person name="Steindel M."/>
            <person name="Tadra-Sfeir M.Z."/>
            <person name="Takahashi E.K."/>
            <person name="Torres R.A."/>
            <person name="Valle J.S."/>
            <person name="Vernal J.I."/>
            <person name="Vilas-Boas L.A."/>
            <person name="Watanabe M.A.E."/>
            <person name="Weiss V.A."/>
            <person name="Yates M.A."/>
            <person name="Souza E.M."/>
        </authorList>
    </citation>
    <scope>NUCLEOTIDE SEQUENCE [LARGE SCALE GENOMIC DNA]</scope>
    <source>
        <strain evidence="19 20">SmR1</strain>
    </source>
</reference>
<keyword evidence="12 19" id="KW-0675">Receptor</keyword>
<evidence type="ECO:0000256" key="6">
    <source>
        <dbReference type="ARBA" id="ARBA00022692"/>
    </source>
</evidence>
<keyword evidence="20" id="KW-1185">Reference proteome</keyword>
<evidence type="ECO:0000313" key="19">
    <source>
        <dbReference type="EMBL" id="ADJ63844.1"/>
    </source>
</evidence>
<dbReference type="PANTHER" id="PTHR32552">
    <property type="entry name" value="FERRICHROME IRON RECEPTOR-RELATED"/>
    <property type="match status" value="1"/>
</dbReference>
<dbReference type="EMBL" id="CP002039">
    <property type="protein sequence ID" value="ADJ63844.1"/>
    <property type="molecule type" value="Genomic_DNA"/>
</dbReference>
<evidence type="ECO:0000256" key="1">
    <source>
        <dbReference type="ARBA" id="ARBA00004571"/>
    </source>
</evidence>
<evidence type="ECO:0000256" key="2">
    <source>
        <dbReference type="ARBA" id="ARBA00009810"/>
    </source>
</evidence>
<evidence type="ECO:0000256" key="12">
    <source>
        <dbReference type="ARBA" id="ARBA00023170"/>
    </source>
</evidence>
<accession>D8IVA5</accession>
<keyword evidence="8" id="KW-0408">Iron</keyword>
<keyword evidence="9" id="KW-0406">Ion transport</keyword>
<dbReference type="PANTHER" id="PTHR32552:SF68">
    <property type="entry name" value="FERRICHROME OUTER MEMBRANE TRANSPORTER_PHAGE RECEPTOR"/>
    <property type="match status" value="1"/>
</dbReference>
<dbReference type="Pfam" id="PF00593">
    <property type="entry name" value="TonB_dep_Rec_b-barrel"/>
    <property type="match status" value="1"/>
</dbReference>
<sequence>MPANRPTLTFLAVQCALLTLAAPAWAQQQALPQVEIKADAETANGPVNGYVAKRTASATKTDTPVLEVPQSVSVVTRDEMDARGVTSLLDVLRYMPGANSETHGVDPRGYEYFNLRGFINAQVTSNFLNGLRQIPGGFGQFRTETYGMERIEVLRGPGSVTFGQADPGGVINRVSKLPGMDIPNELGVDIGSFNRKQVVADLNGHTQDGEYLWRVVGLGLDSNNQYKFNNGQSGDNNRFYLAPSLTWRPSASTSLTLMADYMNDRSGSSRWTAVRPGNVLTHTLIGDPNFDRQSNDQWSFGYQFEHKFDNAWTFRQNFRQANLKSVYAALNPGTLTGSVLTRGTTVYNSQVDNTLVDNQLEGRLKWGATEHTVLFGLDWSRMYDREVRYRGAAPSLNIDNPVYGVTIPAATTLFGNLEENMNQTGLYAQDQIKFDQRLTLTLGGRWDKVKDETRNYFNRTTTRSDDSALSGRIGLSYLVTRDIAPYVSYATSFLPQTGSDFNGKPFDPTKARQAEVGIKYQPADGKTLFTAALFELTKTNVQTPDPAHTNFNVLSGEIKSRGLELEAKGEIVKGLNLSASYTYTDVKNTQNNTASLLGKQPILVPRQAASVWADYTVQGGPLAGAGIGGGARYTGSNYADAANTVKNGGVTVFDAVFHYNLNRWRYALNISNITNKEYTSCLAEPTTTCFWAAERTAILSARYRW</sequence>
<organism evidence="19 20">
    <name type="scientific">Herbaspirillum seropedicae (strain SmR1)</name>
    <dbReference type="NCBI Taxonomy" id="757424"/>
    <lineage>
        <taxon>Bacteria</taxon>
        <taxon>Pseudomonadati</taxon>
        <taxon>Pseudomonadota</taxon>
        <taxon>Betaproteobacteria</taxon>
        <taxon>Burkholderiales</taxon>
        <taxon>Oxalobacteraceae</taxon>
        <taxon>Herbaspirillum</taxon>
    </lineage>
</organism>
<evidence type="ECO:0000256" key="5">
    <source>
        <dbReference type="ARBA" id="ARBA00022496"/>
    </source>
</evidence>
<keyword evidence="10 15" id="KW-0798">TonB box</keyword>
<dbReference type="AlphaFoldDB" id="D8IVA5"/>
<dbReference type="InterPro" id="IPR012910">
    <property type="entry name" value="Plug_dom"/>
</dbReference>
<evidence type="ECO:0000313" key="20">
    <source>
        <dbReference type="Proteomes" id="UP000000329"/>
    </source>
</evidence>
<feature type="domain" description="TonB-dependent receptor plug" evidence="18">
    <location>
        <begin position="65"/>
        <end position="170"/>
    </location>
</feature>
<evidence type="ECO:0000256" key="13">
    <source>
        <dbReference type="ARBA" id="ARBA00023237"/>
    </source>
</evidence>
<evidence type="ECO:0000256" key="9">
    <source>
        <dbReference type="ARBA" id="ARBA00023065"/>
    </source>
</evidence>
<keyword evidence="7 16" id="KW-0732">Signal</keyword>
<evidence type="ECO:0000256" key="3">
    <source>
        <dbReference type="ARBA" id="ARBA00022448"/>
    </source>
</evidence>
<dbReference type="CDD" id="cd01347">
    <property type="entry name" value="ligand_gated_channel"/>
    <property type="match status" value="1"/>
</dbReference>
<name>D8IVA5_HERSS</name>
<dbReference type="SUPFAM" id="SSF56935">
    <property type="entry name" value="Porins"/>
    <property type="match status" value="1"/>
</dbReference>
<dbReference type="FunFam" id="2.170.130.10:FF:000001">
    <property type="entry name" value="Catecholate siderophore TonB-dependent receptor"/>
    <property type="match status" value="1"/>
</dbReference>
<keyword evidence="3 14" id="KW-0813">Transport</keyword>
<evidence type="ECO:0000256" key="4">
    <source>
        <dbReference type="ARBA" id="ARBA00022452"/>
    </source>
</evidence>